<dbReference type="CDD" id="cd14694">
    <property type="entry name" value="bZIP_NFIL3"/>
    <property type="match status" value="1"/>
</dbReference>
<dbReference type="PANTHER" id="PTHR15284">
    <property type="entry name" value="NUCLEAR FACTOR INTERLEUKIN-3-REGULATED PROTEIN"/>
    <property type="match status" value="1"/>
</dbReference>
<evidence type="ECO:0000256" key="1">
    <source>
        <dbReference type="ARBA" id="ARBA00006079"/>
    </source>
</evidence>
<gene>
    <name evidence="8" type="ORF">P879_02093</name>
</gene>
<evidence type="ECO:0000256" key="4">
    <source>
        <dbReference type="ARBA" id="ARBA00023163"/>
    </source>
</evidence>
<dbReference type="Gene3D" id="1.20.5.170">
    <property type="match status" value="2"/>
</dbReference>
<keyword evidence="3" id="KW-0238">DNA-binding</keyword>
<feature type="domain" description="BZIP" evidence="7">
    <location>
        <begin position="728"/>
        <end position="791"/>
    </location>
</feature>
<dbReference type="Proteomes" id="UP000699462">
    <property type="component" value="Unassembled WGS sequence"/>
</dbReference>
<dbReference type="PROSITE" id="PS50217">
    <property type="entry name" value="BZIP"/>
    <property type="match status" value="2"/>
</dbReference>
<proteinExistence type="inferred from homology"/>
<dbReference type="PROSITE" id="PS00036">
    <property type="entry name" value="BZIP_BASIC"/>
    <property type="match status" value="1"/>
</dbReference>
<evidence type="ECO:0000313" key="8">
    <source>
        <dbReference type="EMBL" id="KAF8570092.1"/>
    </source>
</evidence>
<feature type="compositionally biased region" description="Polar residues" evidence="6">
    <location>
        <begin position="238"/>
        <end position="249"/>
    </location>
</feature>
<feature type="region of interest" description="Disordered" evidence="6">
    <location>
        <begin position="789"/>
        <end position="810"/>
    </location>
</feature>
<feature type="region of interest" description="Disordered" evidence="6">
    <location>
        <begin position="967"/>
        <end position="992"/>
    </location>
</feature>
<sequence length="1008" mass="108459">MRIRTHLSSSQHPKLHIDHMATTLRTEKPTLVHSANISPGTKSRTGIVNNASVAYPSEVLDTGPLARTDLSSSIAAQLAGVVSAAIPNCCAGVVNAGGSGAGCTSAIDSSSSGLVLASAIAGILGLPFPTNILTNANNQSVVSALNHSNCDISPPGSDLIDSAPKNSLLPVLASNHSRYPHVPHSNNLPHHNNGGTNSAVDTSPPLSRCGRDANLPTSGIHESNTTTFAFSFAPQQTCSDVSSETGSAQSPFTPFHSSSTTNYPGVLNESTQYRVSGNKLSMDATNTGEDFESTYHSGMTASERDRKQREFIPDSKKDDKYWERRRKNNEAAKRSREKRRQNDILMEHRINVLSAQNSKLRQELLELKIQFGLPVEESEQSCNPSLVDEQNPDMDDDMPYPSVPLTSLSTSVQQPSLVCTLNGSARYEEKTATSQPLCDVVAYGTNDTNCGAQFVEHEDSTVRSDSVPPRLSTVYNSEPNLTCDAPLHSRRISLVSPTVAASYDSTTDGSNSSQPKVCLPQLKGLDSADLLALKRIFSTLARSQTVNTSDQSTVANSGEALGVSVPLKSAAEFPLCNPLDNLSPNIDSSAVAAATVAANTATAAWLFQQAMLLPASPQMTLPDHLNGTGISTTPSQTASVSVPHSPAFAVTQTPIALERTTALLKLAGVNAAAILPTVSRGTESSTGPLFESPLDLSLCLPSSMHVGRADSVSSGGTVSNPTDSRLLDKRYQDRRRRNNEAVRRCRENKRARLLGRVEVTDRLQTENRVLRTELTGLSLEVKALRKLLSSGQQESQLHSPNDTVSERDMDSNSIPVLSGPHPLNAPEPPCSHSFSVLTIDNGENQRDIQDDQRCIIPEAVLGRHLHCDDTHKEDECMVADDAENCALSDERTEEQSQQQQTEVACRENLNVSHNSTENGYESEERSPKGIIVDSGEEPSSKRSQLYHARLSHIPRGRRRVAKTTLLHTLPSSCSPPPPAPSDKSIHHSSNGDWLDYQTVTGQAVQTCD</sequence>
<dbReference type="InterPro" id="IPR004827">
    <property type="entry name" value="bZIP"/>
</dbReference>
<evidence type="ECO:0000256" key="2">
    <source>
        <dbReference type="ARBA" id="ARBA00023015"/>
    </source>
</evidence>
<feature type="compositionally biased region" description="Polar residues" evidence="6">
    <location>
        <begin position="184"/>
        <end position="205"/>
    </location>
</feature>
<evidence type="ECO:0000259" key="7">
    <source>
        <dbReference type="PROSITE" id="PS50217"/>
    </source>
</evidence>
<feature type="compositionally biased region" description="Polar residues" evidence="6">
    <location>
        <begin position="286"/>
        <end position="300"/>
    </location>
</feature>
<feature type="domain" description="BZIP" evidence="7">
    <location>
        <begin position="318"/>
        <end position="368"/>
    </location>
</feature>
<dbReference type="OrthoDB" id="6151507at2759"/>
<feature type="region of interest" description="Disordered" evidence="6">
    <location>
        <begin position="708"/>
        <end position="743"/>
    </location>
</feature>
<dbReference type="CDD" id="cd14695">
    <property type="entry name" value="bZIP_HLF"/>
    <property type="match status" value="1"/>
</dbReference>
<accession>A0A8T0DS95</accession>
<feature type="compositionally biased region" description="Polar residues" evidence="6">
    <location>
        <begin position="789"/>
        <end position="803"/>
    </location>
</feature>
<keyword evidence="2" id="KW-0805">Transcription regulation</keyword>
<dbReference type="FunFam" id="1.20.5.170:FF:000025">
    <property type="entry name" value="nuclear factor interleukin-3-regulated protein-like"/>
    <property type="match status" value="1"/>
</dbReference>
<organism evidence="8 9">
    <name type="scientific">Paragonimus westermani</name>
    <dbReference type="NCBI Taxonomy" id="34504"/>
    <lineage>
        <taxon>Eukaryota</taxon>
        <taxon>Metazoa</taxon>
        <taxon>Spiralia</taxon>
        <taxon>Lophotrochozoa</taxon>
        <taxon>Platyhelminthes</taxon>
        <taxon>Trematoda</taxon>
        <taxon>Digenea</taxon>
        <taxon>Plagiorchiida</taxon>
        <taxon>Troglotremata</taxon>
        <taxon>Troglotrematidae</taxon>
        <taxon>Paragonimus</taxon>
    </lineage>
</organism>
<dbReference type="Pfam" id="PF07716">
    <property type="entry name" value="bZIP_2"/>
    <property type="match status" value="2"/>
</dbReference>
<feature type="region of interest" description="Disordered" evidence="6">
    <location>
        <begin position="184"/>
        <end position="221"/>
    </location>
</feature>
<name>A0A8T0DS95_9TREM</name>
<dbReference type="SUPFAM" id="SSF57959">
    <property type="entry name" value="Leucine zipper domain"/>
    <property type="match status" value="2"/>
</dbReference>
<comment type="caution">
    <text evidence="8">The sequence shown here is derived from an EMBL/GenBank/DDBJ whole genome shotgun (WGS) entry which is preliminary data.</text>
</comment>
<dbReference type="GO" id="GO:0003700">
    <property type="term" value="F:DNA-binding transcription factor activity"/>
    <property type="evidence" value="ECO:0007669"/>
    <property type="project" value="InterPro"/>
</dbReference>
<keyword evidence="5" id="KW-0539">Nucleus</keyword>
<evidence type="ECO:0000256" key="5">
    <source>
        <dbReference type="ARBA" id="ARBA00023242"/>
    </source>
</evidence>
<keyword evidence="9" id="KW-1185">Reference proteome</keyword>
<dbReference type="GO" id="GO:0003677">
    <property type="term" value="F:DNA binding"/>
    <property type="evidence" value="ECO:0007669"/>
    <property type="project" value="UniProtKB-KW"/>
</dbReference>
<feature type="compositionally biased region" description="Polar residues" evidence="6">
    <location>
        <begin position="711"/>
        <end position="723"/>
    </location>
</feature>
<dbReference type="EMBL" id="JTDF01001392">
    <property type="protein sequence ID" value="KAF8570092.1"/>
    <property type="molecule type" value="Genomic_DNA"/>
</dbReference>
<dbReference type="InterPro" id="IPR046347">
    <property type="entry name" value="bZIP_sf"/>
</dbReference>
<dbReference type="PANTHER" id="PTHR15284:SF0">
    <property type="entry name" value="GH23983P"/>
    <property type="match status" value="1"/>
</dbReference>
<evidence type="ECO:0000313" key="9">
    <source>
        <dbReference type="Proteomes" id="UP000699462"/>
    </source>
</evidence>
<feature type="region of interest" description="Disordered" evidence="6">
    <location>
        <begin position="286"/>
        <end position="342"/>
    </location>
</feature>
<dbReference type="GO" id="GO:0005634">
    <property type="term" value="C:nucleus"/>
    <property type="evidence" value="ECO:0007669"/>
    <property type="project" value="TreeGrafter"/>
</dbReference>
<evidence type="ECO:0000256" key="6">
    <source>
        <dbReference type="SAM" id="MobiDB-lite"/>
    </source>
</evidence>
<keyword evidence="4" id="KW-0804">Transcription</keyword>
<dbReference type="InterPro" id="IPR047106">
    <property type="entry name" value="NFIL3-like_bZIP"/>
</dbReference>
<feature type="compositionally biased region" description="Low complexity" evidence="6">
    <location>
        <begin position="250"/>
        <end position="261"/>
    </location>
</feature>
<feature type="compositionally biased region" description="Polar residues" evidence="6">
    <location>
        <begin position="909"/>
        <end position="919"/>
    </location>
</feature>
<feature type="region of interest" description="Disordered" evidence="6">
    <location>
        <begin position="238"/>
        <end position="265"/>
    </location>
</feature>
<dbReference type="InterPro" id="IPR047229">
    <property type="entry name" value="NFIL3-like"/>
</dbReference>
<feature type="compositionally biased region" description="Basic and acidic residues" evidence="6">
    <location>
        <begin position="302"/>
        <end position="342"/>
    </location>
</feature>
<feature type="region of interest" description="Disordered" evidence="6">
    <location>
        <begin position="908"/>
        <end position="944"/>
    </location>
</feature>
<dbReference type="SMART" id="SM00338">
    <property type="entry name" value="BRLZ"/>
    <property type="match status" value="2"/>
</dbReference>
<evidence type="ECO:0000256" key="3">
    <source>
        <dbReference type="ARBA" id="ARBA00023125"/>
    </source>
</evidence>
<dbReference type="AlphaFoldDB" id="A0A8T0DS95"/>
<reference evidence="8 9" key="1">
    <citation type="submission" date="2019-07" db="EMBL/GenBank/DDBJ databases">
        <title>Annotation for the trematode Paragonimus westermani.</title>
        <authorList>
            <person name="Choi Y.-J."/>
        </authorList>
    </citation>
    <scope>NUCLEOTIDE SEQUENCE [LARGE SCALE GENOMIC DNA]</scope>
    <source>
        <strain evidence="8">180907_Pwestermani</strain>
    </source>
</reference>
<comment type="similarity">
    <text evidence="1">Belongs to the bZIP family. NFIL3 subfamily.</text>
</comment>
<protein>
    <recommendedName>
        <fullName evidence="7">BZIP domain-containing protein</fullName>
    </recommendedName>
</protein>
<dbReference type="GO" id="GO:0007623">
    <property type="term" value="P:circadian rhythm"/>
    <property type="evidence" value="ECO:0007669"/>
    <property type="project" value="TreeGrafter"/>
</dbReference>